<dbReference type="AlphaFoldDB" id="A0A1U7D2Q7"/>
<dbReference type="KEGG" id="tpro:Ga0080559_TMP1651"/>
<feature type="region of interest" description="Disordered" evidence="1">
    <location>
        <begin position="1"/>
        <end position="23"/>
    </location>
</feature>
<evidence type="ECO:0000256" key="1">
    <source>
        <dbReference type="SAM" id="MobiDB-lite"/>
    </source>
</evidence>
<feature type="compositionally biased region" description="Basic and acidic residues" evidence="1">
    <location>
        <begin position="1"/>
        <end position="14"/>
    </location>
</feature>
<proteinExistence type="predicted"/>
<reference evidence="2 3" key="1">
    <citation type="submission" date="2016-03" db="EMBL/GenBank/DDBJ databases">
        <title>Deep-sea bacteria in the southern Pacific.</title>
        <authorList>
            <person name="Tang K."/>
        </authorList>
    </citation>
    <scope>NUCLEOTIDE SEQUENCE [LARGE SCALE GENOMIC DNA]</scope>
    <source>
        <strain evidence="2 3">JLT2016</strain>
    </source>
</reference>
<dbReference type="EMBL" id="CP014796">
    <property type="protein sequence ID" value="APX22447.1"/>
    <property type="molecule type" value="Genomic_DNA"/>
</dbReference>
<feature type="region of interest" description="Disordered" evidence="1">
    <location>
        <begin position="49"/>
        <end position="74"/>
    </location>
</feature>
<sequence>MVADQGRRKADALDARPSLSSGALENGHAWMRCVMSLFDVRLGGSVNDLSQTPDRKRGQAARHRCHPIRKFSPR</sequence>
<protein>
    <submittedName>
        <fullName evidence="2">Uncharacterized protein</fullName>
    </submittedName>
</protein>
<accession>A0A1U7D2Q7</accession>
<evidence type="ECO:0000313" key="3">
    <source>
        <dbReference type="Proteomes" id="UP000186559"/>
    </source>
</evidence>
<evidence type="ECO:0000313" key="2">
    <source>
        <dbReference type="EMBL" id="APX22447.1"/>
    </source>
</evidence>
<dbReference type="STRING" id="1229727.Ga0080559_TMP1651"/>
<feature type="compositionally biased region" description="Basic residues" evidence="1">
    <location>
        <begin position="58"/>
        <end position="74"/>
    </location>
</feature>
<dbReference type="Proteomes" id="UP000186559">
    <property type="component" value="Chromosome"/>
</dbReference>
<name>A0A1U7D2Q7_9RHOB</name>
<keyword evidence="3" id="KW-1185">Reference proteome</keyword>
<organism evidence="2 3">
    <name type="scientific">Salipiger profundus</name>
    <dbReference type="NCBI Taxonomy" id="1229727"/>
    <lineage>
        <taxon>Bacteria</taxon>
        <taxon>Pseudomonadati</taxon>
        <taxon>Pseudomonadota</taxon>
        <taxon>Alphaproteobacteria</taxon>
        <taxon>Rhodobacterales</taxon>
        <taxon>Roseobacteraceae</taxon>
        <taxon>Salipiger</taxon>
    </lineage>
</organism>
<gene>
    <name evidence="2" type="ORF">Ga0080559_TMP1651</name>
</gene>